<protein>
    <submittedName>
        <fullName evidence="2">Uncharacterized protein</fullName>
    </submittedName>
</protein>
<keyword evidence="1" id="KW-0472">Membrane</keyword>
<dbReference type="RefSeq" id="WP_348264349.1">
    <property type="nucleotide sequence ID" value="NZ_CP121196.1"/>
</dbReference>
<proteinExistence type="predicted"/>
<keyword evidence="1" id="KW-1133">Transmembrane helix</keyword>
<feature type="transmembrane region" description="Helical" evidence="1">
    <location>
        <begin position="179"/>
        <end position="199"/>
    </location>
</feature>
<evidence type="ECO:0000313" key="2">
    <source>
        <dbReference type="EMBL" id="XBH19134.1"/>
    </source>
</evidence>
<keyword evidence="1" id="KW-0812">Transmembrane</keyword>
<feature type="transmembrane region" description="Helical" evidence="1">
    <location>
        <begin position="211"/>
        <end position="231"/>
    </location>
</feature>
<feature type="transmembrane region" description="Helical" evidence="1">
    <location>
        <begin position="21"/>
        <end position="39"/>
    </location>
</feature>
<accession>A0AAU7DP87</accession>
<organism evidence="2">
    <name type="scientific">Telmatobacter sp. DSM 110680</name>
    <dbReference type="NCBI Taxonomy" id="3036704"/>
    <lineage>
        <taxon>Bacteria</taxon>
        <taxon>Pseudomonadati</taxon>
        <taxon>Acidobacteriota</taxon>
        <taxon>Terriglobia</taxon>
        <taxon>Terriglobales</taxon>
        <taxon>Acidobacteriaceae</taxon>
        <taxon>Telmatobacter</taxon>
    </lineage>
</organism>
<dbReference type="AlphaFoldDB" id="A0AAU7DP87"/>
<name>A0AAU7DP87_9BACT</name>
<feature type="transmembrane region" description="Helical" evidence="1">
    <location>
        <begin position="237"/>
        <end position="264"/>
    </location>
</feature>
<dbReference type="EMBL" id="CP121196">
    <property type="protein sequence ID" value="XBH19134.1"/>
    <property type="molecule type" value="Genomic_DNA"/>
</dbReference>
<evidence type="ECO:0000256" key="1">
    <source>
        <dbReference type="SAM" id="Phobius"/>
    </source>
</evidence>
<sequence>MSEQLKEPHPPGHARNAFKRLRHLGNIFMILLCGLVATIDVVKALHGNPEEPPVENAAANTDSFSGRMKRVIEGQLVKVNQVDPMELASAFGDSLRSHNCKWIVACETIKRDAPPRILALEAGTPTTTNLNDAMKSIAQAPPPAPELFTQIGNFPIPTWHTVTGSPRAAYDSAKHISHAGPWAITMFISCTIIWFVLLFKGMSGDNGMIGYGMVVGCPLGISLMVWCVQHLCEAALHLGLLGCAITIGILGALHSVALVLVVGFRHIMKTPKELAEEVKELRSV</sequence>
<reference evidence="2" key="1">
    <citation type="submission" date="2023-03" db="EMBL/GenBank/DDBJ databases">
        <title>Edaphobacter sp.</title>
        <authorList>
            <person name="Huber K.J."/>
            <person name="Papendorf J."/>
            <person name="Pilke C."/>
            <person name="Bunk B."/>
            <person name="Sproeer C."/>
            <person name="Pester M."/>
        </authorList>
    </citation>
    <scope>NUCLEOTIDE SEQUENCE</scope>
    <source>
        <strain evidence="2">DSM 110680</strain>
    </source>
</reference>
<gene>
    <name evidence="2" type="ORF">P8935_07390</name>
</gene>